<protein>
    <submittedName>
        <fullName evidence="4">Probable WRKY transcription factor protein 1</fullName>
    </submittedName>
</protein>
<accession>A0A6P7SU13</accession>
<dbReference type="AlphaFoldDB" id="A0A6P7SU13"/>
<evidence type="ECO:0000256" key="1">
    <source>
        <dbReference type="SAM" id="Coils"/>
    </source>
</evidence>
<dbReference type="InterPro" id="IPR028002">
    <property type="entry name" value="Myb_DNA-bind_5"/>
</dbReference>
<keyword evidence="3" id="KW-1185">Reference proteome</keyword>
<evidence type="ECO:0000313" key="4">
    <source>
        <dbReference type="RefSeq" id="XP_029641785.1"/>
    </source>
</evidence>
<evidence type="ECO:0000259" key="2">
    <source>
        <dbReference type="Pfam" id="PF13873"/>
    </source>
</evidence>
<proteinExistence type="predicted"/>
<dbReference type="Proteomes" id="UP000515154">
    <property type="component" value="Linkage group LG10"/>
</dbReference>
<dbReference type="PANTHER" id="PTHR21411:SF0">
    <property type="entry name" value="REGULATORY PROTEIN ZESTE"/>
    <property type="match status" value="1"/>
</dbReference>
<feature type="coiled-coil region" evidence="1">
    <location>
        <begin position="310"/>
        <end position="369"/>
    </location>
</feature>
<gene>
    <name evidence="4" type="primary">LOC115216497</name>
</gene>
<reference evidence="4" key="1">
    <citation type="submission" date="2025-08" db="UniProtKB">
        <authorList>
            <consortium name="RefSeq"/>
        </authorList>
    </citation>
    <scope>IDENTIFICATION</scope>
</reference>
<dbReference type="Pfam" id="PF13873">
    <property type="entry name" value="Myb_DNA-bind_5"/>
    <property type="match status" value="1"/>
</dbReference>
<feature type="domain" description="Myb/SANT-like DNA-binding" evidence="2">
    <location>
        <begin position="17"/>
        <end position="92"/>
    </location>
</feature>
<keyword evidence="1" id="KW-0175">Coiled coil</keyword>
<organism evidence="3 4">
    <name type="scientific">Octopus sinensis</name>
    <name type="common">East Asian common octopus</name>
    <dbReference type="NCBI Taxonomy" id="2607531"/>
    <lineage>
        <taxon>Eukaryota</taxon>
        <taxon>Metazoa</taxon>
        <taxon>Spiralia</taxon>
        <taxon>Lophotrochozoa</taxon>
        <taxon>Mollusca</taxon>
        <taxon>Cephalopoda</taxon>
        <taxon>Coleoidea</taxon>
        <taxon>Octopodiformes</taxon>
        <taxon>Octopoda</taxon>
        <taxon>Incirrata</taxon>
        <taxon>Octopodidae</taxon>
        <taxon>Octopus</taxon>
    </lineage>
</organism>
<name>A0A6P7SU13_9MOLL</name>
<dbReference type="KEGG" id="osn:115216497"/>
<evidence type="ECO:0000313" key="3">
    <source>
        <dbReference type="Proteomes" id="UP000515154"/>
    </source>
</evidence>
<dbReference type="PANTHER" id="PTHR21411">
    <property type="entry name" value="APONTIC"/>
    <property type="match status" value="1"/>
</dbReference>
<sequence length="385" mass="44689">MNSGDVTMSAATRFKKRCENYSRKDKEKLLELVTKRVDILESKVSNSNMNLQKAMCWVDIAKEFNEGSSEIRDDRQLKELWKRMKYNSRMDLLRFMEKRNNLRPGDKPLDSLDEFTLILVRLIPDYFQMDSDPKVRLQCRELLLIDPKLFELRVNKIHEILNESDTNGSINNSNSNITTTTTAATTTTTNNNNNNINNNNINFNNNNSNDNSVNFQRINENSSDEDLKVFSNLQHQALHSLVDGSMDGSSQDQQQNFISDTNIYVSSGLSNDTAINKRADSCNPCNNSSGAKDFENFRKRKIPLYRSLLEEENNEDIKRQLLEMAQKENEKELLLLDIQVECEKQRLIKEKIEAENAELKQRMLLQILENQTNQRNSYPPLMFHL</sequence>
<dbReference type="RefSeq" id="XP_029641785.1">
    <property type="nucleotide sequence ID" value="XM_029785925.2"/>
</dbReference>